<feature type="transmembrane region" description="Helical" evidence="1">
    <location>
        <begin position="34"/>
        <end position="52"/>
    </location>
</feature>
<accession>A0A8J7DS86</accession>
<dbReference type="EMBL" id="JADEXG010000068">
    <property type="protein sequence ID" value="MBE9079804.1"/>
    <property type="molecule type" value="Genomic_DNA"/>
</dbReference>
<keyword evidence="3" id="KW-1185">Reference proteome</keyword>
<keyword evidence="1" id="KW-0812">Transmembrane</keyword>
<dbReference type="RefSeq" id="WP_193911124.1">
    <property type="nucleotide sequence ID" value="NZ_JADEXG010000068.1"/>
</dbReference>
<dbReference type="AlphaFoldDB" id="A0A8J7DS86"/>
<keyword evidence="1" id="KW-0472">Membrane</keyword>
<organism evidence="2 3">
    <name type="scientific">Vasconcelosia minhoensis LEGE 07310</name>
    <dbReference type="NCBI Taxonomy" id="915328"/>
    <lineage>
        <taxon>Bacteria</taxon>
        <taxon>Bacillati</taxon>
        <taxon>Cyanobacteriota</taxon>
        <taxon>Cyanophyceae</taxon>
        <taxon>Nodosilineales</taxon>
        <taxon>Cymatolegaceae</taxon>
        <taxon>Vasconcelosia</taxon>
        <taxon>Vasconcelosia minhoensis</taxon>
    </lineage>
</organism>
<dbReference type="GO" id="GO:0016020">
    <property type="term" value="C:membrane"/>
    <property type="evidence" value="ECO:0007669"/>
    <property type="project" value="InterPro"/>
</dbReference>
<gene>
    <name evidence="2" type="ORF">IQ241_21330</name>
</gene>
<name>A0A8J7DS86_9CYAN</name>
<keyword evidence="1" id="KW-1133">Transmembrane helix</keyword>
<dbReference type="Proteomes" id="UP000636505">
    <property type="component" value="Unassembled WGS sequence"/>
</dbReference>
<reference evidence="2" key="1">
    <citation type="submission" date="2020-10" db="EMBL/GenBank/DDBJ databases">
        <authorList>
            <person name="Castelo-Branco R."/>
            <person name="Eusebio N."/>
            <person name="Adriana R."/>
            <person name="Vieira A."/>
            <person name="Brugerolle De Fraissinette N."/>
            <person name="Rezende De Castro R."/>
            <person name="Schneider M.P."/>
            <person name="Vasconcelos V."/>
            <person name="Leao P.N."/>
        </authorList>
    </citation>
    <scope>NUCLEOTIDE SEQUENCE</scope>
    <source>
        <strain evidence="2">LEGE 07310</strain>
    </source>
</reference>
<dbReference type="Pfam" id="PF02325">
    <property type="entry name" value="CCB3_YggT"/>
    <property type="match status" value="1"/>
</dbReference>
<comment type="caution">
    <text evidence="2">The sequence shown here is derived from an EMBL/GenBank/DDBJ whole genome shotgun (WGS) entry which is preliminary data.</text>
</comment>
<feature type="transmembrane region" description="Helical" evidence="1">
    <location>
        <begin position="95"/>
        <end position="119"/>
    </location>
</feature>
<evidence type="ECO:0000313" key="2">
    <source>
        <dbReference type="EMBL" id="MBE9079804.1"/>
    </source>
</evidence>
<protein>
    <submittedName>
        <fullName evidence="2">YggT family protein</fullName>
    </submittedName>
</protein>
<evidence type="ECO:0000256" key="1">
    <source>
        <dbReference type="SAM" id="Phobius"/>
    </source>
</evidence>
<evidence type="ECO:0000313" key="3">
    <source>
        <dbReference type="Proteomes" id="UP000636505"/>
    </source>
</evidence>
<dbReference type="InterPro" id="IPR003425">
    <property type="entry name" value="CCB3/YggT"/>
</dbReference>
<proteinExistence type="predicted"/>
<feature type="transmembrane region" description="Helical" evidence="1">
    <location>
        <begin position="64"/>
        <end position="83"/>
    </location>
</feature>
<sequence>MTQPPYRPEDDRSGQERRSAIAQRNAALARTISIIYYLAGALEILLLLRFILRIAGANPDNAFARVIYGLSNIFVAPFANLFQTPVLDPDQAFDINALIALVVYALLAWLVARLVWIIWSDNP</sequence>